<dbReference type="GO" id="GO:0047545">
    <property type="term" value="F:(S)-2-hydroxyglutarate dehydrogenase activity"/>
    <property type="evidence" value="ECO:0007669"/>
    <property type="project" value="TreeGrafter"/>
</dbReference>
<keyword evidence="3" id="KW-0274">FAD</keyword>
<dbReference type="InterPro" id="IPR036188">
    <property type="entry name" value="FAD/NAD-bd_sf"/>
</dbReference>
<protein>
    <submittedName>
        <fullName evidence="8">FAD dependent oxidoreductase</fullName>
    </submittedName>
</protein>
<dbReference type="PATRIC" id="fig|178606.4.peg.1901"/>
<evidence type="ECO:0000313" key="9">
    <source>
        <dbReference type="Proteomes" id="UP000029452"/>
    </source>
</evidence>
<dbReference type="InterPro" id="IPR006076">
    <property type="entry name" value="FAD-dep_OxRdtase"/>
</dbReference>
<comment type="cofactor">
    <cofactor evidence="1">
        <name>FAD</name>
        <dbReference type="ChEBI" id="CHEBI:57692"/>
    </cofactor>
</comment>
<sequence>MEEKTAKNKATGKIGQTGSNTDMRERMKEEKTDFLIIGAGIMGLALAREIRATRPDRSVTVLEKEAASALHASGRNSGVLHAGFYYTADSLKARFTRDGNRFWQAYCRDRNLPLNACGKVVVAKTPEETEGIRELKRRGDKNGVDVRLIDEQELSEIEPNARTCELALWSPHTASVDPVRIARSLEKELLEDGVRFFYSTPYQKRLDDSTLLAGDSAFAYGTMINAAGLYADRIARDFGFSSRMTILPFKGVYLEYVSSGDGKKPVRTNIYPVPDLKQPFLGVHFTVTATGKIKIGPTAMPAFWRENYGGLEGFSTRDLTEILGWEARLFLGNDFGFRDLALSEMKKYQKSFMAHQARELVKDLDPSRFSRWGRPGIRAQLLDRTSRKLVTDFRVEGDRRSIHVLNAVSPAFTASVPFAQWILDRHHTQAGWRTEGVSS</sequence>
<evidence type="ECO:0000256" key="1">
    <source>
        <dbReference type="ARBA" id="ARBA00001974"/>
    </source>
</evidence>
<dbReference type="RefSeq" id="WP_081938171.1">
    <property type="nucleotide sequence ID" value="NZ_JPGK01000007.1"/>
</dbReference>
<name>A0A094W712_9BACT</name>
<dbReference type="GO" id="GO:0005737">
    <property type="term" value="C:cytoplasm"/>
    <property type="evidence" value="ECO:0007669"/>
    <property type="project" value="TreeGrafter"/>
</dbReference>
<evidence type="ECO:0000259" key="7">
    <source>
        <dbReference type="Pfam" id="PF01266"/>
    </source>
</evidence>
<evidence type="ECO:0000256" key="3">
    <source>
        <dbReference type="ARBA" id="ARBA00022827"/>
    </source>
</evidence>
<dbReference type="OrthoDB" id="9801699at2"/>
<dbReference type="PANTHER" id="PTHR43104:SF2">
    <property type="entry name" value="L-2-HYDROXYGLUTARATE DEHYDROGENASE, MITOCHONDRIAL"/>
    <property type="match status" value="1"/>
</dbReference>
<reference evidence="8 9" key="1">
    <citation type="submission" date="2014-06" db="EMBL/GenBank/DDBJ databases">
        <title>Draft genome sequence of iron oxidizing acidophile Leptospirillum ferriphilum DSM14647.</title>
        <authorList>
            <person name="Cardenas J.P."/>
            <person name="Lazcano M."/>
            <person name="Ossandon F.J."/>
            <person name="Corbett M."/>
            <person name="Holmes D.S."/>
            <person name="Watkin E."/>
        </authorList>
    </citation>
    <scope>NUCLEOTIDE SEQUENCE [LARGE SCALE GENOMIC DNA]</scope>
    <source>
        <strain evidence="8 9">DSM 14647</strain>
    </source>
</reference>
<dbReference type="EMBL" id="JPGK01000007">
    <property type="protein sequence ID" value="KGA93273.1"/>
    <property type="molecule type" value="Genomic_DNA"/>
</dbReference>
<evidence type="ECO:0000256" key="4">
    <source>
        <dbReference type="ARBA" id="ARBA00023002"/>
    </source>
</evidence>
<dbReference type="Gene3D" id="3.30.9.10">
    <property type="entry name" value="D-Amino Acid Oxidase, subunit A, domain 2"/>
    <property type="match status" value="1"/>
</dbReference>
<evidence type="ECO:0000256" key="5">
    <source>
        <dbReference type="ARBA" id="ARBA00037941"/>
    </source>
</evidence>
<keyword evidence="2" id="KW-0285">Flavoprotein</keyword>
<accession>A0A094W712</accession>
<feature type="domain" description="FAD dependent oxidoreductase" evidence="7">
    <location>
        <begin position="33"/>
        <end position="424"/>
    </location>
</feature>
<dbReference type="Pfam" id="PF01266">
    <property type="entry name" value="DAO"/>
    <property type="match status" value="1"/>
</dbReference>
<evidence type="ECO:0000313" key="8">
    <source>
        <dbReference type="EMBL" id="KGA93273.1"/>
    </source>
</evidence>
<organism evidence="8 9">
    <name type="scientific">Leptospirillum ferriphilum</name>
    <dbReference type="NCBI Taxonomy" id="178606"/>
    <lineage>
        <taxon>Bacteria</taxon>
        <taxon>Pseudomonadati</taxon>
        <taxon>Nitrospirota</taxon>
        <taxon>Nitrospiria</taxon>
        <taxon>Nitrospirales</taxon>
        <taxon>Nitrospiraceae</taxon>
        <taxon>Leptospirillum</taxon>
    </lineage>
</organism>
<dbReference type="Proteomes" id="UP000029452">
    <property type="component" value="Unassembled WGS sequence"/>
</dbReference>
<feature type="region of interest" description="Disordered" evidence="6">
    <location>
        <begin position="1"/>
        <end position="25"/>
    </location>
</feature>
<dbReference type="PANTHER" id="PTHR43104">
    <property type="entry name" value="L-2-HYDROXYGLUTARATE DEHYDROGENASE, MITOCHONDRIAL"/>
    <property type="match status" value="1"/>
</dbReference>
<evidence type="ECO:0000256" key="2">
    <source>
        <dbReference type="ARBA" id="ARBA00022630"/>
    </source>
</evidence>
<evidence type="ECO:0000256" key="6">
    <source>
        <dbReference type="SAM" id="MobiDB-lite"/>
    </source>
</evidence>
<comment type="similarity">
    <text evidence="5">Belongs to the L2HGDH family.</text>
</comment>
<keyword evidence="4" id="KW-0560">Oxidoreductase</keyword>
<dbReference type="NCBIfam" id="NF008726">
    <property type="entry name" value="PRK11728.1"/>
    <property type="match status" value="1"/>
</dbReference>
<gene>
    <name evidence="8" type="ORF">LptCag_0309</name>
</gene>
<dbReference type="AlphaFoldDB" id="A0A094W712"/>
<dbReference type="SUPFAM" id="SSF51905">
    <property type="entry name" value="FAD/NAD(P)-binding domain"/>
    <property type="match status" value="1"/>
</dbReference>
<dbReference type="Gene3D" id="3.50.50.60">
    <property type="entry name" value="FAD/NAD(P)-binding domain"/>
    <property type="match status" value="1"/>
</dbReference>
<comment type="caution">
    <text evidence="8">The sequence shown here is derived from an EMBL/GenBank/DDBJ whole genome shotgun (WGS) entry which is preliminary data.</text>
</comment>
<proteinExistence type="inferred from homology"/>